<dbReference type="AlphaFoldDB" id="A0AAP0KSK9"/>
<sequence length="93" mass="10033">MQNSGSSIAQSEAIQEWLQNGMGYRPQGSYSSSNNVAGVALPPWIRSERSVMATCNGAGKDEGRKGWRKEKEKGKSGFERGVGLEGGLLDSRK</sequence>
<organism evidence="2 3">
    <name type="scientific">Stephania cephalantha</name>
    <dbReference type="NCBI Taxonomy" id="152367"/>
    <lineage>
        <taxon>Eukaryota</taxon>
        <taxon>Viridiplantae</taxon>
        <taxon>Streptophyta</taxon>
        <taxon>Embryophyta</taxon>
        <taxon>Tracheophyta</taxon>
        <taxon>Spermatophyta</taxon>
        <taxon>Magnoliopsida</taxon>
        <taxon>Ranunculales</taxon>
        <taxon>Menispermaceae</taxon>
        <taxon>Menispermoideae</taxon>
        <taxon>Cissampelideae</taxon>
        <taxon>Stephania</taxon>
    </lineage>
</organism>
<dbReference type="Proteomes" id="UP001419268">
    <property type="component" value="Unassembled WGS sequence"/>
</dbReference>
<feature type="compositionally biased region" description="Basic and acidic residues" evidence="1">
    <location>
        <begin position="59"/>
        <end position="78"/>
    </location>
</feature>
<dbReference type="EMBL" id="JBBNAG010000002">
    <property type="protein sequence ID" value="KAK9157926.1"/>
    <property type="molecule type" value="Genomic_DNA"/>
</dbReference>
<evidence type="ECO:0000313" key="3">
    <source>
        <dbReference type="Proteomes" id="UP001419268"/>
    </source>
</evidence>
<name>A0AAP0KSK9_9MAGN</name>
<proteinExistence type="predicted"/>
<keyword evidence="3" id="KW-1185">Reference proteome</keyword>
<accession>A0AAP0KSK9</accession>
<feature type="region of interest" description="Disordered" evidence="1">
    <location>
        <begin position="55"/>
        <end position="93"/>
    </location>
</feature>
<evidence type="ECO:0000313" key="2">
    <source>
        <dbReference type="EMBL" id="KAK9157926.1"/>
    </source>
</evidence>
<comment type="caution">
    <text evidence="2">The sequence shown here is derived from an EMBL/GenBank/DDBJ whole genome shotgun (WGS) entry which is preliminary data.</text>
</comment>
<reference evidence="2 3" key="1">
    <citation type="submission" date="2024-01" db="EMBL/GenBank/DDBJ databases">
        <title>Genome assemblies of Stephania.</title>
        <authorList>
            <person name="Yang L."/>
        </authorList>
    </citation>
    <scope>NUCLEOTIDE SEQUENCE [LARGE SCALE GENOMIC DNA]</scope>
    <source>
        <strain evidence="2">JXDWG</strain>
        <tissue evidence="2">Leaf</tissue>
    </source>
</reference>
<evidence type="ECO:0000256" key="1">
    <source>
        <dbReference type="SAM" id="MobiDB-lite"/>
    </source>
</evidence>
<gene>
    <name evidence="2" type="ORF">Scep_004500</name>
</gene>
<protein>
    <submittedName>
        <fullName evidence="2">Uncharacterized protein</fullName>
    </submittedName>
</protein>